<dbReference type="GO" id="GO:0016020">
    <property type="term" value="C:membrane"/>
    <property type="evidence" value="ECO:0007669"/>
    <property type="project" value="InterPro"/>
</dbReference>
<dbReference type="AlphaFoldDB" id="A0A1M6N9D8"/>
<dbReference type="Proteomes" id="UP000184512">
    <property type="component" value="Unassembled WGS sequence"/>
</dbReference>
<dbReference type="RefSeq" id="WP_073191209.1">
    <property type="nucleotide sequence ID" value="NZ_FQZG01000108.1"/>
</dbReference>
<dbReference type="PANTHER" id="PTHR24421:SF10">
    <property type="entry name" value="NITRATE_NITRITE SENSOR PROTEIN NARQ"/>
    <property type="match status" value="1"/>
</dbReference>
<organism evidence="11 12">
    <name type="scientific">Tessaracoccus bendigoensis DSM 12906</name>
    <dbReference type="NCBI Taxonomy" id="1123357"/>
    <lineage>
        <taxon>Bacteria</taxon>
        <taxon>Bacillati</taxon>
        <taxon>Actinomycetota</taxon>
        <taxon>Actinomycetes</taxon>
        <taxon>Propionibacteriales</taxon>
        <taxon>Propionibacteriaceae</taxon>
        <taxon>Tessaracoccus</taxon>
    </lineage>
</organism>
<evidence type="ECO:0000256" key="2">
    <source>
        <dbReference type="ARBA" id="ARBA00012438"/>
    </source>
</evidence>
<gene>
    <name evidence="11" type="ORF">SAMN02745244_03582</name>
</gene>
<dbReference type="STRING" id="1123357.SAMN02745244_03582"/>
<feature type="transmembrane region" description="Helical" evidence="9">
    <location>
        <begin position="101"/>
        <end position="121"/>
    </location>
</feature>
<evidence type="ECO:0000256" key="1">
    <source>
        <dbReference type="ARBA" id="ARBA00000085"/>
    </source>
</evidence>
<dbReference type="Gene3D" id="3.30.565.10">
    <property type="entry name" value="Histidine kinase-like ATPase, C-terminal domain"/>
    <property type="match status" value="1"/>
</dbReference>
<dbReference type="CDD" id="cd16917">
    <property type="entry name" value="HATPase_UhpB-NarQ-NarX-like"/>
    <property type="match status" value="1"/>
</dbReference>
<feature type="domain" description="Signal transduction histidine kinase subgroup 3 dimerisation and phosphoacceptor" evidence="10">
    <location>
        <begin position="168"/>
        <end position="231"/>
    </location>
</feature>
<evidence type="ECO:0000256" key="7">
    <source>
        <dbReference type="ARBA" id="ARBA00022840"/>
    </source>
</evidence>
<evidence type="ECO:0000256" key="9">
    <source>
        <dbReference type="SAM" id="Phobius"/>
    </source>
</evidence>
<evidence type="ECO:0000256" key="8">
    <source>
        <dbReference type="ARBA" id="ARBA00023012"/>
    </source>
</evidence>
<evidence type="ECO:0000313" key="11">
    <source>
        <dbReference type="EMBL" id="SHJ92176.1"/>
    </source>
</evidence>
<dbReference type="GO" id="GO:0005524">
    <property type="term" value="F:ATP binding"/>
    <property type="evidence" value="ECO:0007669"/>
    <property type="project" value="UniProtKB-KW"/>
</dbReference>
<comment type="catalytic activity">
    <reaction evidence="1">
        <text>ATP + protein L-histidine = ADP + protein N-phospho-L-histidine.</text>
        <dbReference type="EC" id="2.7.13.3"/>
    </reaction>
</comment>
<evidence type="ECO:0000256" key="5">
    <source>
        <dbReference type="ARBA" id="ARBA00022741"/>
    </source>
</evidence>
<reference evidence="11 12" key="1">
    <citation type="submission" date="2016-11" db="EMBL/GenBank/DDBJ databases">
        <authorList>
            <person name="Jaros S."/>
            <person name="Januszkiewicz K."/>
            <person name="Wedrychowicz H."/>
        </authorList>
    </citation>
    <scope>NUCLEOTIDE SEQUENCE [LARGE SCALE GENOMIC DNA]</scope>
    <source>
        <strain evidence="11 12">DSM 12906</strain>
    </source>
</reference>
<keyword evidence="9" id="KW-1133">Transmembrane helix</keyword>
<evidence type="ECO:0000259" key="10">
    <source>
        <dbReference type="Pfam" id="PF07730"/>
    </source>
</evidence>
<dbReference type="Gene3D" id="1.20.5.1930">
    <property type="match status" value="1"/>
</dbReference>
<evidence type="ECO:0000256" key="4">
    <source>
        <dbReference type="ARBA" id="ARBA00022679"/>
    </source>
</evidence>
<accession>A0A1M6N9D8</accession>
<keyword evidence="7" id="KW-0067">ATP-binding</keyword>
<evidence type="ECO:0000256" key="3">
    <source>
        <dbReference type="ARBA" id="ARBA00022553"/>
    </source>
</evidence>
<dbReference type="EMBL" id="FQZG01000108">
    <property type="protein sequence ID" value="SHJ92176.1"/>
    <property type="molecule type" value="Genomic_DNA"/>
</dbReference>
<evidence type="ECO:0000313" key="12">
    <source>
        <dbReference type="Proteomes" id="UP000184512"/>
    </source>
</evidence>
<keyword evidence="9" id="KW-0812">Transmembrane</keyword>
<keyword evidence="3" id="KW-0597">Phosphoprotein</keyword>
<proteinExistence type="predicted"/>
<dbReference type="GO" id="GO:0000155">
    <property type="term" value="F:phosphorelay sensor kinase activity"/>
    <property type="evidence" value="ECO:0007669"/>
    <property type="project" value="InterPro"/>
</dbReference>
<feature type="transmembrane region" description="Helical" evidence="9">
    <location>
        <begin position="65"/>
        <end position="95"/>
    </location>
</feature>
<name>A0A1M6N9D8_9ACTN</name>
<dbReference type="InterPro" id="IPR011712">
    <property type="entry name" value="Sig_transdc_His_kin_sub3_dim/P"/>
</dbReference>
<dbReference type="Pfam" id="PF07730">
    <property type="entry name" value="HisKA_3"/>
    <property type="match status" value="1"/>
</dbReference>
<keyword evidence="8" id="KW-0902">Two-component regulatory system</keyword>
<dbReference type="GO" id="GO:0046983">
    <property type="term" value="F:protein dimerization activity"/>
    <property type="evidence" value="ECO:0007669"/>
    <property type="project" value="InterPro"/>
</dbReference>
<keyword evidence="5" id="KW-0547">Nucleotide-binding</keyword>
<feature type="transmembrane region" description="Helical" evidence="9">
    <location>
        <begin position="128"/>
        <end position="149"/>
    </location>
</feature>
<dbReference type="InterPro" id="IPR050482">
    <property type="entry name" value="Sensor_HK_TwoCompSys"/>
</dbReference>
<keyword evidence="4" id="KW-0808">Transferase</keyword>
<dbReference type="OrthoDB" id="3728060at2"/>
<protein>
    <recommendedName>
        <fullName evidence="2">histidine kinase</fullName>
        <ecNumber evidence="2">2.7.13.3</ecNumber>
    </recommendedName>
</protein>
<dbReference type="PANTHER" id="PTHR24421">
    <property type="entry name" value="NITRATE/NITRITE SENSOR PROTEIN NARX-RELATED"/>
    <property type="match status" value="1"/>
</dbReference>
<evidence type="ECO:0000256" key="6">
    <source>
        <dbReference type="ARBA" id="ARBA00022777"/>
    </source>
</evidence>
<dbReference type="SUPFAM" id="SSF55874">
    <property type="entry name" value="ATPase domain of HSP90 chaperone/DNA topoisomerase II/histidine kinase"/>
    <property type="match status" value="1"/>
</dbReference>
<sequence>MSDRAPQKVKATWFEPVVAAMLLGVSLAFNREATWHWWWLVDVTTLTGSAISSRRPVAGAILTSIGLLLWVPFTPGPASISGLGAFINVFAAFRLSHPRRFLISGVLLAMVAISMVFLSIAEDYRGDTALLLLMLSCLAITGGMAWHGIQQRIVSERNERERALIDLRAELARELHDTVAQTLSSAAMRANLVTLDDEVPATARAQVDAIATECAAAAHDLRQLLSALRDRSPNHIAASGTPDADTLKLGLSTQSERLRGGGFTVETEVSVEALSPARAQTMSAIITEASNNILKHARPGSCCSLRLFETDGLIIGEFSNVPRTAARNHHSGMGLLGIEERVALLNGTCEVVRTPGRWLLRTKLPQNPASSR</sequence>
<dbReference type="InterPro" id="IPR036890">
    <property type="entry name" value="HATPase_C_sf"/>
</dbReference>
<keyword evidence="6 11" id="KW-0418">Kinase</keyword>
<keyword evidence="9" id="KW-0472">Membrane</keyword>
<keyword evidence="12" id="KW-1185">Reference proteome</keyword>
<dbReference type="EC" id="2.7.13.3" evidence="2"/>